<comment type="caution">
    <text evidence="2">The sequence shown here is derived from an EMBL/GenBank/DDBJ whole genome shotgun (WGS) entry which is preliminary data.</text>
</comment>
<gene>
    <name evidence="2" type="ORF">DAERI_030008</name>
</gene>
<dbReference type="InterPro" id="IPR029063">
    <property type="entry name" value="SAM-dependent_MTases_sf"/>
</dbReference>
<dbReference type="AlphaFoldDB" id="A0A2I9CSZ2"/>
<keyword evidence="3" id="KW-1185">Reference proteome</keyword>
<sequence length="206" mass="21536">MGAYDRLAASYDRLWGRYARRTAREVLDALPPLGSGTLLDVGCGTGTLLALARARFPGARLVGAEPSAGMRGVAARTLAGQGVTLLASPAEALALPDASVDALTCLNVLHYLADPGAALREWGRVLRPGGTLIVQDYVPNGLPGFVRLVSLNDRELVRVYTVPELAGLLEAAGFGGVTARPFRIDLFWRGGLARGKRGGPGLHAPG</sequence>
<accession>A0A2I9CSZ2</accession>
<dbReference type="RefSeq" id="WP_103128322.1">
    <property type="nucleotide sequence ID" value="NZ_BFAG01000003.1"/>
</dbReference>
<organism evidence="2 3">
    <name type="scientific">Deinococcus aerius</name>
    <dbReference type="NCBI Taxonomy" id="200253"/>
    <lineage>
        <taxon>Bacteria</taxon>
        <taxon>Thermotogati</taxon>
        <taxon>Deinococcota</taxon>
        <taxon>Deinococci</taxon>
        <taxon>Deinococcales</taxon>
        <taxon>Deinococcaceae</taxon>
        <taxon>Deinococcus</taxon>
    </lineage>
</organism>
<dbReference type="InterPro" id="IPR013216">
    <property type="entry name" value="Methyltransf_11"/>
</dbReference>
<dbReference type="GO" id="GO:0008757">
    <property type="term" value="F:S-adenosylmethionine-dependent methyltransferase activity"/>
    <property type="evidence" value="ECO:0007669"/>
    <property type="project" value="InterPro"/>
</dbReference>
<dbReference type="Gene3D" id="3.40.50.150">
    <property type="entry name" value="Vaccinia Virus protein VP39"/>
    <property type="match status" value="1"/>
</dbReference>
<dbReference type="PANTHER" id="PTHR42912">
    <property type="entry name" value="METHYLTRANSFERASE"/>
    <property type="match status" value="1"/>
</dbReference>
<reference evidence="3" key="1">
    <citation type="submission" date="2018-01" db="EMBL/GenBank/DDBJ databases">
        <title>Draft Genome Sequence of the Radioresistant Bacterium Deinococcus aerius TR0125, Isolated from the Higher Atmosphere above Japan.</title>
        <authorList>
            <person name="Satoh K."/>
            <person name="Arai H."/>
            <person name="Sanzen T."/>
            <person name="Kawaguchi Y."/>
            <person name="Hayashi H."/>
            <person name="Yokobori S."/>
            <person name="Yamagishi A."/>
            <person name="Oono Y."/>
            <person name="Narumi I."/>
        </authorList>
    </citation>
    <scope>NUCLEOTIDE SEQUENCE [LARGE SCALE GENOMIC DNA]</scope>
    <source>
        <strain evidence="3">TR0125</strain>
    </source>
</reference>
<dbReference type="PANTHER" id="PTHR42912:SF93">
    <property type="entry name" value="N6-ADENOSINE-METHYLTRANSFERASE TMT1A"/>
    <property type="match status" value="1"/>
</dbReference>
<dbReference type="EMBL" id="BFAG01000003">
    <property type="protein sequence ID" value="GBF04842.1"/>
    <property type="molecule type" value="Genomic_DNA"/>
</dbReference>
<keyword evidence="2" id="KW-0808">Transferase</keyword>
<protein>
    <submittedName>
        <fullName evidence="2">Methyltransferase type 11</fullName>
    </submittedName>
</protein>
<evidence type="ECO:0000313" key="3">
    <source>
        <dbReference type="Proteomes" id="UP000236569"/>
    </source>
</evidence>
<evidence type="ECO:0000313" key="2">
    <source>
        <dbReference type="EMBL" id="GBF04842.1"/>
    </source>
</evidence>
<dbReference type="GO" id="GO:0032259">
    <property type="term" value="P:methylation"/>
    <property type="evidence" value="ECO:0007669"/>
    <property type="project" value="UniProtKB-KW"/>
</dbReference>
<dbReference type="Proteomes" id="UP000236569">
    <property type="component" value="Unassembled WGS sequence"/>
</dbReference>
<dbReference type="Pfam" id="PF08241">
    <property type="entry name" value="Methyltransf_11"/>
    <property type="match status" value="1"/>
</dbReference>
<name>A0A2I9CSZ2_9DEIO</name>
<dbReference type="InterPro" id="IPR050508">
    <property type="entry name" value="Methyltransf_Superfamily"/>
</dbReference>
<proteinExistence type="predicted"/>
<dbReference type="OrthoDB" id="9777638at2"/>
<dbReference type="CDD" id="cd02440">
    <property type="entry name" value="AdoMet_MTases"/>
    <property type="match status" value="1"/>
</dbReference>
<dbReference type="SUPFAM" id="SSF53335">
    <property type="entry name" value="S-adenosyl-L-methionine-dependent methyltransferases"/>
    <property type="match status" value="1"/>
</dbReference>
<evidence type="ECO:0000259" key="1">
    <source>
        <dbReference type="Pfam" id="PF08241"/>
    </source>
</evidence>
<keyword evidence="2" id="KW-0489">Methyltransferase</keyword>
<feature type="domain" description="Methyltransferase type 11" evidence="1">
    <location>
        <begin position="39"/>
        <end position="134"/>
    </location>
</feature>